<name>A0ABV0K8J8_9CYAN</name>
<feature type="domain" description="AB hydrolase-1" evidence="2">
    <location>
        <begin position="22"/>
        <end position="279"/>
    </location>
</feature>
<keyword evidence="4" id="KW-1185">Reference proteome</keyword>
<dbReference type="Proteomes" id="UP001482513">
    <property type="component" value="Unassembled WGS sequence"/>
</dbReference>
<comment type="caution">
    <text evidence="3">The sequence shown here is derived from an EMBL/GenBank/DDBJ whole genome shotgun (WGS) entry which is preliminary data.</text>
</comment>
<dbReference type="RefSeq" id="WP_190694760.1">
    <property type="nucleotide sequence ID" value="NZ_JAMPKX010000009.1"/>
</dbReference>
<evidence type="ECO:0000313" key="4">
    <source>
        <dbReference type="Proteomes" id="UP001482513"/>
    </source>
</evidence>
<sequence>MATTTVFGVPHYYQLTNEGDAPPLVFIHGWLLSHRYWQPLIDGLSIDHPCLAYDLRGFGESRYGLERHSPGIPDAAQRWEASPSPYGLGAYARDLAALLEQLNLGPVWLVGHSLGGSVALWMAHCYPQLVQGVVCLNAGGGLYLDREFQQFRQAGQYIVSWRRPWLGRLPLLPLLLTRMMVHQPLAYRWGRDRCLDLLQADPAAALGTLLESTTEAEVHLLPRLVATLEQPVYFIAGRQDQVMNLRYVHHLAGYLQGGHPGELPVIEIENCGHLAMLEQPQMVTQALRSILKIHCFSPKRAEHNGEKDFQFCQG</sequence>
<dbReference type="PANTHER" id="PTHR43798">
    <property type="entry name" value="MONOACYLGLYCEROL LIPASE"/>
    <property type="match status" value="1"/>
</dbReference>
<dbReference type="PANTHER" id="PTHR43798:SF31">
    <property type="entry name" value="AB HYDROLASE SUPERFAMILY PROTEIN YCLE"/>
    <property type="match status" value="1"/>
</dbReference>
<proteinExistence type="predicted"/>
<dbReference type="Gene3D" id="3.40.50.1820">
    <property type="entry name" value="alpha/beta hydrolase"/>
    <property type="match status" value="1"/>
</dbReference>
<organism evidence="3 4">
    <name type="scientific">Leptolyngbya subtilissima DQ-A4</name>
    <dbReference type="NCBI Taxonomy" id="2933933"/>
    <lineage>
        <taxon>Bacteria</taxon>
        <taxon>Bacillati</taxon>
        <taxon>Cyanobacteriota</taxon>
        <taxon>Cyanophyceae</taxon>
        <taxon>Leptolyngbyales</taxon>
        <taxon>Leptolyngbyaceae</taxon>
        <taxon>Leptolyngbya group</taxon>
        <taxon>Leptolyngbya</taxon>
    </lineage>
</organism>
<evidence type="ECO:0000256" key="1">
    <source>
        <dbReference type="ARBA" id="ARBA00022801"/>
    </source>
</evidence>
<dbReference type="Pfam" id="PF00561">
    <property type="entry name" value="Abhydrolase_1"/>
    <property type="match status" value="1"/>
</dbReference>
<dbReference type="SUPFAM" id="SSF53474">
    <property type="entry name" value="alpha/beta-Hydrolases"/>
    <property type="match status" value="1"/>
</dbReference>
<reference evidence="3 4" key="1">
    <citation type="submission" date="2022-04" db="EMBL/GenBank/DDBJ databases">
        <title>Positive selection, recombination, and allopatry shape intraspecific diversity of widespread and dominant cyanobacteria.</title>
        <authorList>
            <person name="Wei J."/>
            <person name="Shu W."/>
            <person name="Hu C."/>
        </authorList>
    </citation>
    <scope>NUCLEOTIDE SEQUENCE [LARGE SCALE GENOMIC DNA]</scope>
    <source>
        <strain evidence="3 4">DQ-A4</strain>
    </source>
</reference>
<dbReference type="InterPro" id="IPR029058">
    <property type="entry name" value="AB_hydrolase_fold"/>
</dbReference>
<gene>
    <name evidence="3" type="ORF">NC992_18925</name>
</gene>
<dbReference type="EMBL" id="JAMPKX010000009">
    <property type="protein sequence ID" value="MEP0948964.1"/>
    <property type="molecule type" value="Genomic_DNA"/>
</dbReference>
<accession>A0ABV0K8J8</accession>
<evidence type="ECO:0000313" key="3">
    <source>
        <dbReference type="EMBL" id="MEP0948964.1"/>
    </source>
</evidence>
<keyword evidence="1 3" id="KW-0378">Hydrolase</keyword>
<dbReference type="InterPro" id="IPR000073">
    <property type="entry name" value="AB_hydrolase_1"/>
</dbReference>
<protein>
    <submittedName>
        <fullName evidence="3">Alpha/beta hydrolase</fullName>
    </submittedName>
</protein>
<dbReference type="GO" id="GO:0016787">
    <property type="term" value="F:hydrolase activity"/>
    <property type="evidence" value="ECO:0007669"/>
    <property type="project" value="UniProtKB-KW"/>
</dbReference>
<dbReference type="InterPro" id="IPR050266">
    <property type="entry name" value="AB_hydrolase_sf"/>
</dbReference>
<evidence type="ECO:0000259" key="2">
    <source>
        <dbReference type="Pfam" id="PF00561"/>
    </source>
</evidence>
<dbReference type="PRINTS" id="PR00412">
    <property type="entry name" value="EPOXHYDRLASE"/>
</dbReference>
<dbReference type="InterPro" id="IPR000639">
    <property type="entry name" value="Epox_hydrolase-like"/>
</dbReference>